<dbReference type="GO" id="GO:0098978">
    <property type="term" value="C:glutamatergic synapse"/>
    <property type="evidence" value="ECO:0007669"/>
    <property type="project" value="TreeGrafter"/>
</dbReference>
<reference evidence="10" key="1">
    <citation type="journal article" date="2004" name="Nature">
        <title>Genome duplication in the teleost fish Tetraodon nigroviridis reveals the early vertebrate proto-karyotype.</title>
        <authorList>
            <person name="Jaillon O."/>
            <person name="Aury J.-M."/>
            <person name="Brunet F."/>
            <person name="Petit J.-L."/>
            <person name="Stange-Thomann N."/>
            <person name="Mauceli E."/>
            <person name="Bouneau L."/>
            <person name="Fischer C."/>
            <person name="Ozouf-Costaz C."/>
            <person name="Bernot A."/>
            <person name="Nicaud S."/>
            <person name="Jaffe D."/>
            <person name="Fisher S."/>
            <person name="Lutfalla G."/>
            <person name="Dossat C."/>
            <person name="Segurens B."/>
            <person name="Dasilva C."/>
            <person name="Salanoubat M."/>
            <person name="Levy M."/>
            <person name="Boudet N."/>
            <person name="Castellano S."/>
            <person name="Anthouard V."/>
            <person name="Jubin C."/>
            <person name="Castelli V."/>
            <person name="Katinka M."/>
            <person name="Vacherie B."/>
            <person name="Biemont C."/>
            <person name="Skalli Z."/>
            <person name="Cattolico L."/>
            <person name="Poulain J."/>
            <person name="De Berardinis V."/>
            <person name="Cruaud C."/>
            <person name="Duprat S."/>
            <person name="Brottier P."/>
            <person name="Coutanceau J.-P."/>
            <person name="Gouzy J."/>
            <person name="Parra G."/>
            <person name="Lardier G."/>
            <person name="Chapple C."/>
            <person name="McKernan K.J."/>
            <person name="McEwan P."/>
            <person name="Bosak S."/>
            <person name="Kellis M."/>
            <person name="Volff J.-N."/>
            <person name="Guigo R."/>
            <person name="Zody M.C."/>
            <person name="Mesirov J."/>
            <person name="Lindblad-Toh K."/>
            <person name="Birren B."/>
            <person name="Nusbaum C."/>
            <person name="Kahn D."/>
            <person name="Robinson-Rechavi M."/>
            <person name="Laudet V."/>
            <person name="Schachter V."/>
            <person name="Quetier F."/>
            <person name="Saurin W."/>
            <person name="Scarpelli C."/>
            <person name="Wincker P."/>
            <person name="Lander E.S."/>
            <person name="Weissenbach J."/>
            <person name="Roest Crollius H."/>
        </authorList>
    </citation>
    <scope>NUCLEOTIDE SEQUENCE [LARGE SCALE GENOMIC DNA]</scope>
</reference>
<evidence type="ECO:0000256" key="2">
    <source>
        <dbReference type="ARBA" id="ARBA00022473"/>
    </source>
</evidence>
<dbReference type="GO" id="GO:0001755">
    <property type="term" value="P:neural crest cell migration"/>
    <property type="evidence" value="ECO:0007669"/>
    <property type="project" value="TreeGrafter"/>
</dbReference>
<keyword evidence="5" id="KW-0524">Neurogenesis</keyword>
<feature type="non-terminal residue" evidence="10">
    <location>
        <position position="369"/>
    </location>
</feature>
<dbReference type="InterPro" id="IPR027231">
    <property type="entry name" value="Semaphorin"/>
</dbReference>
<keyword evidence="2" id="KW-0217">Developmental protein</keyword>
<proteinExistence type="inferred from homology"/>
<dbReference type="EMBL" id="CAAE01015122">
    <property type="protein sequence ID" value="CAG13031.1"/>
    <property type="molecule type" value="Genomic_DNA"/>
</dbReference>
<dbReference type="InterPro" id="IPR001627">
    <property type="entry name" value="Semap_dom"/>
</dbReference>
<comment type="caution">
    <text evidence="8">Lacks conserved residue(s) required for the propagation of feature annotation.</text>
</comment>
<evidence type="ECO:0000256" key="7">
    <source>
        <dbReference type="ARBA" id="ARBA00023319"/>
    </source>
</evidence>
<evidence type="ECO:0000313" key="10">
    <source>
        <dbReference type="EMBL" id="CAG13031.1"/>
    </source>
</evidence>
<dbReference type="SMART" id="SM00630">
    <property type="entry name" value="Sema"/>
    <property type="match status" value="1"/>
</dbReference>
<evidence type="ECO:0000259" key="9">
    <source>
        <dbReference type="PROSITE" id="PS51004"/>
    </source>
</evidence>
<dbReference type="InterPro" id="IPR015943">
    <property type="entry name" value="WD40/YVTN_repeat-like_dom_sf"/>
</dbReference>
<dbReference type="GO" id="GO:0071526">
    <property type="term" value="P:semaphorin-plexin signaling pathway"/>
    <property type="evidence" value="ECO:0007669"/>
    <property type="project" value="TreeGrafter"/>
</dbReference>
<keyword evidence="6" id="KW-0325">Glycoprotein</keyword>
<comment type="similarity">
    <text evidence="1">Belongs to the semaphorin family.</text>
</comment>
<dbReference type="GO" id="GO:0005615">
    <property type="term" value="C:extracellular space"/>
    <property type="evidence" value="ECO:0007669"/>
    <property type="project" value="TreeGrafter"/>
</dbReference>
<dbReference type="InterPro" id="IPR013783">
    <property type="entry name" value="Ig-like_fold"/>
</dbReference>
<gene>
    <name evidence="10" type="ORF">GSTENG00035541001</name>
</gene>
<dbReference type="PANTHER" id="PTHR11036">
    <property type="entry name" value="SEMAPHORIN"/>
    <property type="match status" value="1"/>
</dbReference>
<evidence type="ECO:0000256" key="4">
    <source>
        <dbReference type="ARBA" id="ARBA00022782"/>
    </source>
</evidence>
<dbReference type="AlphaFoldDB" id="Q4RF01"/>
<evidence type="ECO:0000256" key="6">
    <source>
        <dbReference type="ARBA" id="ARBA00023180"/>
    </source>
</evidence>
<dbReference type="GO" id="GO:0045499">
    <property type="term" value="F:chemorepellent activity"/>
    <property type="evidence" value="ECO:0007669"/>
    <property type="project" value="TreeGrafter"/>
</dbReference>
<organism evidence="10">
    <name type="scientific">Tetraodon nigroviridis</name>
    <name type="common">Spotted green pufferfish</name>
    <name type="synonym">Chelonodon nigroviridis</name>
    <dbReference type="NCBI Taxonomy" id="99883"/>
    <lineage>
        <taxon>Eukaryota</taxon>
        <taxon>Metazoa</taxon>
        <taxon>Chordata</taxon>
        <taxon>Craniata</taxon>
        <taxon>Vertebrata</taxon>
        <taxon>Euteleostomi</taxon>
        <taxon>Actinopterygii</taxon>
        <taxon>Neopterygii</taxon>
        <taxon>Teleostei</taxon>
        <taxon>Neoteleostei</taxon>
        <taxon>Acanthomorphata</taxon>
        <taxon>Eupercaria</taxon>
        <taxon>Tetraodontiformes</taxon>
        <taxon>Tetradontoidea</taxon>
        <taxon>Tetraodontidae</taxon>
        <taxon>Tetraodon</taxon>
    </lineage>
</organism>
<dbReference type="PANTHER" id="PTHR11036:SF23">
    <property type="entry name" value="SEMAPHORIN-3A"/>
    <property type="match status" value="1"/>
</dbReference>
<dbReference type="GO" id="GO:0030335">
    <property type="term" value="P:positive regulation of cell migration"/>
    <property type="evidence" value="ECO:0007669"/>
    <property type="project" value="TreeGrafter"/>
</dbReference>
<evidence type="ECO:0000256" key="8">
    <source>
        <dbReference type="PROSITE-ProRule" id="PRU00352"/>
    </source>
</evidence>
<dbReference type="OrthoDB" id="8812541at2759"/>
<dbReference type="KEGG" id="tng:GSTEN00035541G001"/>
<dbReference type="Pfam" id="PF01403">
    <property type="entry name" value="Sema"/>
    <property type="match status" value="1"/>
</dbReference>
<dbReference type="GO" id="GO:0005886">
    <property type="term" value="C:plasma membrane"/>
    <property type="evidence" value="ECO:0007669"/>
    <property type="project" value="TreeGrafter"/>
</dbReference>
<evidence type="ECO:0000256" key="5">
    <source>
        <dbReference type="ARBA" id="ARBA00022902"/>
    </source>
</evidence>
<feature type="domain" description="Sema" evidence="9">
    <location>
        <begin position="1"/>
        <end position="156"/>
    </location>
</feature>
<keyword evidence="7" id="KW-0393">Immunoglobulin domain</keyword>
<accession>Q4RF01</accession>
<dbReference type="GO" id="GO:0030215">
    <property type="term" value="F:semaphorin receptor binding"/>
    <property type="evidence" value="ECO:0007669"/>
    <property type="project" value="InterPro"/>
</dbReference>
<sequence length="369" mass="41567">CSNFIKVLHPFNQTHIYACGTGAFHPVCSYLEVGKKIEDNVFRLMPHIENGRGKSPYDPKLHTASMLIDGELYAGTSADFMGRDFAIFRTLGTHHPIRTEQHDSRWLNDPRFVAVHLIPESDNPEDDKIYLFFKENAIDGEHAGKATYARVGQLCKCPSKTFGGYDTTKEFPDEVVTFARSHPAMFNPVYAINNQPIIVKTDVDYQFTQIVVDKVEAEDGQYDVMFIGTGKHSHTYSHMFSNLEQVAIAMDIYCRVYTNSISSSLSDMGTILKVVCIPRGSWHDLEEVLLEEMTVFRVGERGDKTSGTETRSPSVLTCNITINSEERFILTNQGLLIRTLSKKDSGIYLCLAVEHGFMQTLLKGHPRGH</sequence>
<reference evidence="10" key="2">
    <citation type="submission" date="2004-02" db="EMBL/GenBank/DDBJ databases">
        <authorList>
            <consortium name="Genoscope"/>
            <consortium name="Whitehead Institute Centre for Genome Research"/>
        </authorList>
    </citation>
    <scope>NUCLEOTIDE SEQUENCE</scope>
</reference>
<dbReference type="Gene3D" id="2.60.40.10">
    <property type="entry name" value="Immunoglobulins"/>
    <property type="match status" value="1"/>
</dbReference>
<evidence type="ECO:0000256" key="1">
    <source>
        <dbReference type="ARBA" id="ARBA00009492"/>
    </source>
</evidence>
<dbReference type="GO" id="GO:0030424">
    <property type="term" value="C:axon"/>
    <property type="evidence" value="ECO:0007669"/>
    <property type="project" value="TreeGrafter"/>
</dbReference>
<dbReference type="GO" id="GO:0008045">
    <property type="term" value="P:motor neuron axon guidance"/>
    <property type="evidence" value="ECO:0007669"/>
    <property type="project" value="TreeGrafter"/>
</dbReference>
<keyword evidence="3" id="KW-0732">Signal</keyword>
<dbReference type="GO" id="GO:0038191">
    <property type="term" value="F:neuropilin binding"/>
    <property type="evidence" value="ECO:0007669"/>
    <property type="project" value="TreeGrafter"/>
</dbReference>
<name>Q4RF01_TETNG</name>
<comment type="caution">
    <text evidence="10">The sequence shown here is derived from an EMBL/GenBank/DDBJ whole genome shotgun (WGS) entry which is preliminary data.</text>
</comment>
<protein>
    <submittedName>
        <fullName evidence="10">(spotted green pufferfish) hypothetical protein</fullName>
    </submittedName>
</protein>
<dbReference type="SUPFAM" id="SSF101912">
    <property type="entry name" value="Sema domain"/>
    <property type="match status" value="1"/>
</dbReference>
<evidence type="ECO:0000256" key="3">
    <source>
        <dbReference type="ARBA" id="ARBA00022729"/>
    </source>
</evidence>
<dbReference type="PROSITE" id="PS51004">
    <property type="entry name" value="SEMA"/>
    <property type="match status" value="1"/>
</dbReference>
<keyword evidence="4" id="KW-0221">Differentiation</keyword>
<dbReference type="InterPro" id="IPR036352">
    <property type="entry name" value="Semap_dom_sf"/>
</dbReference>
<dbReference type="Gene3D" id="2.130.10.10">
    <property type="entry name" value="YVTN repeat-like/Quinoprotein amine dehydrogenase"/>
    <property type="match status" value="2"/>
</dbReference>